<proteinExistence type="predicted"/>
<dbReference type="InterPro" id="IPR001789">
    <property type="entry name" value="Sig_transdc_resp-reg_receiver"/>
</dbReference>
<dbReference type="AlphaFoldDB" id="A0AA35TLS3"/>
<evidence type="ECO:0000313" key="12">
    <source>
        <dbReference type="Proteomes" id="UP001174909"/>
    </source>
</evidence>
<dbReference type="PROSITE" id="PS51755">
    <property type="entry name" value="OMPR_PHOB"/>
    <property type="match status" value="1"/>
</dbReference>
<dbReference type="Pfam" id="PF00486">
    <property type="entry name" value="Trans_reg_C"/>
    <property type="match status" value="1"/>
</dbReference>
<dbReference type="InterPro" id="IPR001867">
    <property type="entry name" value="OmpR/PhoB-type_DNA-bd"/>
</dbReference>
<dbReference type="PROSITE" id="PS50110">
    <property type="entry name" value="RESPONSE_REGULATORY"/>
    <property type="match status" value="1"/>
</dbReference>
<dbReference type="SMART" id="SM00862">
    <property type="entry name" value="Trans_reg_C"/>
    <property type="match status" value="1"/>
</dbReference>
<dbReference type="PANTHER" id="PTHR48111:SF1">
    <property type="entry name" value="TWO-COMPONENT RESPONSE REGULATOR ORR33"/>
    <property type="match status" value="1"/>
</dbReference>
<dbReference type="GO" id="GO:0005829">
    <property type="term" value="C:cytosol"/>
    <property type="evidence" value="ECO:0007669"/>
    <property type="project" value="TreeGrafter"/>
</dbReference>
<feature type="non-terminal residue" evidence="11">
    <location>
        <position position="1"/>
    </location>
</feature>
<dbReference type="InterPro" id="IPR039420">
    <property type="entry name" value="WalR-like"/>
</dbReference>
<feature type="modified residue" description="4-aspartylphosphate" evidence="6">
    <location>
        <position position="66"/>
    </location>
</feature>
<dbReference type="SUPFAM" id="SSF52172">
    <property type="entry name" value="CheY-like"/>
    <property type="match status" value="1"/>
</dbReference>
<dbReference type="GO" id="GO:0000156">
    <property type="term" value="F:phosphorelay response regulator activity"/>
    <property type="evidence" value="ECO:0007669"/>
    <property type="project" value="TreeGrafter"/>
</dbReference>
<reference evidence="11" key="1">
    <citation type="submission" date="2023-03" db="EMBL/GenBank/DDBJ databases">
        <authorList>
            <person name="Steffen K."/>
            <person name="Cardenas P."/>
        </authorList>
    </citation>
    <scope>NUCLEOTIDE SEQUENCE</scope>
</reference>
<evidence type="ECO:0000256" key="3">
    <source>
        <dbReference type="ARBA" id="ARBA00023015"/>
    </source>
</evidence>
<dbReference type="InterPro" id="IPR011006">
    <property type="entry name" value="CheY-like_superfamily"/>
</dbReference>
<organism evidence="11 12">
    <name type="scientific">Geodia barretti</name>
    <name type="common">Barrett's horny sponge</name>
    <dbReference type="NCBI Taxonomy" id="519541"/>
    <lineage>
        <taxon>Eukaryota</taxon>
        <taxon>Metazoa</taxon>
        <taxon>Porifera</taxon>
        <taxon>Demospongiae</taxon>
        <taxon>Heteroscleromorpha</taxon>
        <taxon>Tetractinellida</taxon>
        <taxon>Astrophorina</taxon>
        <taxon>Geodiidae</taxon>
        <taxon>Geodia</taxon>
    </lineage>
</organism>
<evidence type="ECO:0000259" key="9">
    <source>
        <dbReference type="PROSITE" id="PS50110"/>
    </source>
</evidence>
<evidence type="ECO:0000259" key="10">
    <source>
        <dbReference type="PROSITE" id="PS51755"/>
    </source>
</evidence>
<dbReference type="GO" id="GO:0000976">
    <property type="term" value="F:transcription cis-regulatory region binding"/>
    <property type="evidence" value="ECO:0007669"/>
    <property type="project" value="TreeGrafter"/>
</dbReference>
<evidence type="ECO:0000313" key="11">
    <source>
        <dbReference type="EMBL" id="CAI8050014.1"/>
    </source>
</evidence>
<keyword evidence="2" id="KW-0902">Two-component regulatory system</keyword>
<gene>
    <name evidence="11" type="ORF">GBAR_LOCUS27516</name>
</gene>
<dbReference type="SMART" id="SM00448">
    <property type="entry name" value="REC"/>
    <property type="match status" value="1"/>
</dbReference>
<dbReference type="GO" id="GO:0032993">
    <property type="term" value="C:protein-DNA complex"/>
    <property type="evidence" value="ECO:0007669"/>
    <property type="project" value="TreeGrafter"/>
</dbReference>
<dbReference type="GO" id="GO:0006355">
    <property type="term" value="P:regulation of DNA-templated transcription"/>
    <property type="evidence" value="ECO:0007669"/>
    <property type="project" value="InterPro"/>
</dbReference>
<protein>
    <submittedName>
        <fullName evidence="11">Transcriptional regulatory protein WalR</fullName>
    </submittedName>
</protein>
<feature type="domain" description="Response regulatory" evidence="9">
    <location>
        <begin position="17"/>
        <end position="176"/>
    </location>
</feature>
<keyword evidence="4 7" id="KW-0238">DNA-binding</keyword>
<dbReference type="Pfam" id="PF00072">
    <property type="entry name" value="Response_reg"/>
    <property type="match status" value="1"/>
</dbReference>
<evidence type="ECO:0000256" key="4">
    <source>
        <dbReference type="ARBA" id="ARBA00023125"/>
    </source>
</evidence>
<feature type="DNA-binding region" description="OmpR/PhoB-type" evidence="7">
    <location>
        <begin position="142"/>
        <end position="241"/>
    </location>
</feature>
<sequence length="242" mass="27013">AQARSPPTQEGAGGRARILAVDDEPQILRLVRNTLSDAGYTPIVTGDPDEALHLIEQEKPHLILLDMMLPGTDGIELMKRISRSPTRRSSSCPATAEIRLSHGPLRREPTTTWSSPSRQPSWRPESRRYCAGGRRPTGAGAREPYVLGDLTVNYAERRVTVAGRPVRLTATEYKLLFELSINAGRVLTHDQLLGRVWGRDYSGDSPLLRSFVKKLRGKLKDDANSPRYIFTEPRVGYRMAKT</sequence>
<evidence type="ECO:0000256" key="2">
    <source>
        <dbReference type="ARBA" id="ARBA00023012"/>
    </source>
</evidence>
<keyword evidence="1 6" id="KW-0597">Phosphoprotein</keyword>
<dbReference type="Gene3D" id="1.10.10.10">
    <property type="entry name" value="Winged helix-like DNA-binding domain superfamily/Winged helix DNA-binding domain"/>
    <property type="match status" value="1"/>
</dbReference>
<dbReference type="PANTHER" id="PTHR48111">
    <property type="entry name" value="REGULATOR OF RPOS"/>
    <property type="match status" value="1"/>
</dbReference>
<dbReference type="Proteomes" id="UP001174909">
    <property type="component" value="Unassembled WGS sequence"/>
</dbReference>
<name>A0AA35TLS3_GEOBA</name>
<evidence type="ECO:0000256" key="1">
    <source>
        <dbReference type="ARBA" id="ARBA00022553"/>
    </source>
</evidence>
<keyword evidence="3" id="KW-0805">Transcription regulation</keyword>
<feature type="domain" description="OmpR/PhoB-type" evidence="10">
    <location>
        <begin position="142"/>
        <end position="241"/>
    </location>
</feature>
<accession>A0AA35TLS3</accession>
<evidence type="ECO:0000256" key="5">
    <source>
        <dbReference type="ARBA" id="ARBA00023163"/>
    </source>
</evidence>
<evidence type="ECO:0000256" key="7">
    <source>
        <dbReference type="PROSITE-ProRule" id="PRU01091"/>
    </source>
</evidence>
<dbReference type="Gene3D" id="3.40.50.2300">
    <property type="match status" value="1"/>
</dbReference>
<keyword evidence="5" id="KW-0804">Transcription</keyword>
<dbReference type="InterPro" id="IPR016032">
    <property type="entry name" value="Sig_transdc_resp-reg_C-effctor"/>
</dbReference>
<dbReference type="SUPFAM" id="SSF46894">
    <property type="entry name" value="C-terminal effector domain of the bipartite response regulators"/>
    <property type="match status" value="1"/>
</dbReference>
<evidence type="ECO:0000256" key="6">
    <source>
        <dbReference type="PROSITE-ProRule" id="PRU00169"/>
    </source>
</evidence>
<evidence type="ECO:0000256" key="8">
    <source>
        <dbReference type="SAM" id="MobiDB-lite"/>
    </source>
</evidence>
<feature type="region of interest" description="Disordered" evidence="8">
    <location>
        <begin position="106"/>
        <end position="136"/>
    </location>
</feature>
<dbReference type="EMBL" id="CASHTH010003830">
    <property type="protein sequence ID" value="CAI8050014.1"/>
    <property type="molecule type" value="Genomic_DNA"/>
</dbReference>
<keyword evidence="12" id="KW-1185">Reference proteome</keyword>
<dbReference type="CDD" id="cd00383">
    <property type="entry name" value="trans_reg_C"/>
    <property type="match status" value="1"/>
</dbReference>
<comment type="caution">
    <text evidence="11">The sequence shown here is derived from an EMBL/GenBank/DDBJ whole genome shotgun (WGS) entry which is preliminary data.</text>
</comment>
<dbReference type="InterPro" id="IPR036388">
    <property type="entry name" value="WH-like_DNA-bd_sf"/>
</dbReference>
<feature type="compositionally biased region" description="Low complexity" evidence="8">
    <location>
        <begin position="110"/>
        <end position="123"/>
    </location>
</feature>